<evidence type="ECO:0000256" key="12">
    <source>
        <dbReference type="RuleBase" id="RU010713"/>
    </source>
</evidence>
<keyword evidence="8 12" id="KW-1133">Transmembrane helix</keyword>
<evidence type="ECO:0000256" key="9">
    <source>
        <dbReference type="ARBA" id="ARBA00023065"/>
    </source>
</evidence>
<evidence type="ECO:0000256" key="3">
    <source>
        <dbReference type="ARBA" id="ARBA00022448"/>
    </source>
</evidence>
<keyword evidence="3 12" id="KW-0813">Transport</keyword>
<keyword evidence="14" id="KW-1185">Reference proteome</keyword>
<proteinExistence type="inferred from homology"/>
<keyword evidence="7" id="KW-0965">Cell junction</keyword>
<dbReference type="GO" id="GO:0005921">
    <property type="term" value="C:gap junction"/>
    <property type="evidence" value="ECO:0007669"/>
    <property type="project" value="UniProtKB-SubCell"/>
</dbReference>
<comment type="similarity">
    <text evidence="12">Belongs to the pannexin family.</text>
</comment>
<dbReference type="GO" id="GO:0034220">
    <property type="term" value="P:monoatomic ion transmembrane transport"/>
    <property type="evidence" value="ECO:0007669"/>
    <property type="project" value="UniProtKB-KW"/>
</dbReference>
<dbReference type="Pfam" id="PF00876">
    <property type="entry name" value="Innexin"/>
    <property type="match status" value="1"/>
</dbReference>
<feature type="transmembrane region" description="Helical" evidence="12">
    <location>
        <begin position="104"/>
        <end position="126"/>
    </location>
</feature>
<dbReference type="PANTHER" id="PTHR11893">
    <property type="entry name" value="INNEXIN"/>
    <property type="match status" value="1"/>
</dbReference>
<keyword evidence="6" id="KW-0303">Gap junction</keyword>
<dbReference type="AlphaFoldDB" id="A0A8J8WCJ7"/>
<dbReference type="GO" id="GO:0007602">
    <property type="term" value="P:phototransduction"/>
    <property type="evidence" value="ECO:0007669"/>
    <property type="project" value="TreeGrafter"/>
</dbReference>
<comment type="subcellular location">
    <subcellularLocation>
        <location evidence="1">Cell junction</location>
        <location evidence="1">Gap junction</location>
    </subcellularLocation>
    <subcellularLocation>
        <location evidence="2 12">Cell membrane</location>
        <topology evidence="2 12">Multi-pass membrane protein</topology>
    </subcellularLocation>
</comment>
<evidence type="ECO:0000256" key="6">
    <source>
        <dbReference type="ARBA" id="ARBA00022868"/>
    </source>
</evidence>
<keyword evidence="4" id="KW-1003">Cell membrane</keyword>
<comment type="caution">
    <text evidence="13">The sequence shown here is derived from an EMBL/GenBank/DDBJ whole genome shotgun (WGS) entry which is preliminary data.</text>
</comment>
<gene>
    <name evidence="13" type="primary">Inx3</name>
    <name evidence="12" type="synonym">inx</name>
    <name evidence="13" type="ORF">GWK47_027108</name>
</gene>
<sequence length="400" mass="45895">MVIQVVGALAAVAKVHYSRTLVDSLTARLHYQWTATFCLAAGTLVIAKDLIGNAIQCLTNGSDSPKHINTYCWISSTFTINTTGHLNGLGNYNEDIHEKTVHTYYQWVPVVLAIQAALFYLPHYLWKSMEGKRVDHLLQEVNKSFFDDKAEQKIKNMTDYLRESWGLNVKYFLGHFICECLYLVNVVMQMILMNSFFNGAFRDYGIKVFSELSSDDEKKVSPFTEVFPRTAKCTFYKYGMSGTIVPIDSLCILPHNILNEKIYLAMWIWFIILTIITSLQLIWHLVFYSSMSLKKKLVARRIRCALPARMEQALRTMHLGDFCLLYNIGVNLKASHFKKMMEGVTRASEEVYSPNAPSYGTYNSLMNDDTIPRKRHVYPTLTLRGVRDPQIGLYYICLTV</sequence>
<dbReference type="PANTHER" id="PTHR11893:SF37">
    <property type="entry name" value="INNEXIN INX3"/>
    <property type="match status" value="1"/>
</dbReference>
<protein>
    <recommendedName>
        <fullName evidence="12">Innexin</fullName>
    </recommendedName>
</protein>
<keyword evidence="11 12" id="KW-0407">Ion channel</keyword>
<dbReference type="PROSITE" id="PS51013">
    <property type="entry name" value="PANNEXIN"/>
    <property type="match status" value="1"/>
</dbReference>
<dbReference type="PRINTS" id="PR01262">
    <property type="entry name" value="INNEXIN"/>
</dbReference>
<keyword evidence="5 12" id="KW-0812">Transmembrane</keyword>
<dbReference type="EMBL" id="JACEEZ010026084">
    <property type="protein sequence ID" value="KAG0694867.1"/>
    <property type="molecule type" value="Genomic_DNA"/>
</dbReference>
<accession>A0A8J8WCJ7</accession>
<dbReference type="GO" id="GO:0005243">
    <property type="term" value="F:gap junction channel activity"/>
    <property type="evidence" value="ECO:0007669"/>
    <property type="project" value="TreeGrafter"/>
</dbReference>
<feature type="transmembrane region" description="Helical" evidence="12">
    <location>
        <begin position="262"/>
        <end position="287"/>
    </location>
</feature>
<comment type="function">
    <text evidence="12">Structural component of the gap junctions.</text>
</comment>
<evidence type="ECO:0000256" key="1">
    <source>
        <dbReference type="ARBA" id="ARBA00004610"/>
    </source>
</evidence>
<comment type="caution">
    <text evidence="12">Lacks conserved residue(s) required for the propagation of feature annotation.</text>
</comment>
<evidence type="ECO:0000313" key="13">
    <source>
        <dbReference type="EMBL" id="KAG0694867.1"/>
    </source>
</evidence>
<name>A0A8J8WCJ7_CHIOP</name>
<evidence type="ECO:0000256" key="4">
    <source>
        <dbReference type="ARBA" id="ARBA00022475"/>
    </source>
</evidence>
<evidence type="ECO:0000256" key="10">
    <source>
        <dbReference type="ARBA" id="ARBA00023136"/>
    </source>
</evidence>
<evidence type="ECO:0000256" key="8">
    <source>
        <dbReference type="ARBA" id="ARBA00022989"/>
    </source>
</evidence>
<evidence type="ECO:0000256" key="11">
    <source>
        <dbReference type="ARBA" id="ARBA00023303"/>
    </source>
</evidence>
<evidence type="ECO:0000313" key="14">
    <source>
        <dbReference type="Proteomes" id="UP000770661"/>
    </source>
</evidence>
<dbReference type="InterPro" id="IPR000990">
    <property type="entry name" value="Innexin"/>
</dbReference>
<keyword evidence="9 12" id="KW-0406">Ion transport</keyword>
<dbReference type="Proteomes" id="UP000770661">
    <property type="component" value="Unassembled WGS sequence"/>
</dbReference>
<reference evidence="13" key="1">
    <citation type="submission" date="2020-07" db="EMBL/GenBank/DDBJ databases">
        <title>The High-quality genome of the commercially important snow crab, Chionoecetes opilio.</title>
        <authorList>
            <person name="Jeong J.-H."/>
            <person name="Ryu S."/>
        </authorList>
    </citation>
    <scope>NUCLEOTIDE SEQUENCE</scope>
    <source>
        <strain evidence="13">MADBK_172401_WGS</strain>
        <tissue evidence="13">Digestive gland</tissue>
    </source>
</reference>
<evidence type="ECO:0000256" key="7">
    <source>
        <dbReference type="ARBA" id="ARBA00022949"/>
    </source>
</evidence>
<dbReference type="OrthoDB" id="5867527at2759"/>
<evidence type="ECO:0000256" key="5">
    <source>
        <dbReference type="ARBA" id="ARBA00022692"/>
    </source>
</evidence>
<feature type="transmembrane region" description="Helical" evidence="12">
    <location>
        <begin position="171"/>
        <end position="192"/>
    </location>
</feature>
<keyword evidence="10 12" id="KW-0472">Membrane</keyword>
<dbReference type="GO" id="GO:0005886">
    <property type="term" value="C:plasma membrane"/>
    <property type="evidence" value="ECO:0007669"/>
    <property type="project" value="UniProtKB-SubCell"/>
</dbReference>
<evidence type="ECO:0000256" key="2">
    <source>
        <dbReference type="ARBA" id="ARBA00004651"/>
    </source>
</evidence>
<organism evidence="13 14">
    <name type="scientific">Chionoecetes opilio</name>
    <name type="common">Atlantic snow crab</name>
    <name type="synonym">Cancer opilio</name>
    <dbReference type="NCBI Taxonomy" id="41210"/>
    <lineage>
        <taxon>Eukaryota</taxon>
        <taxon>Metazoa</taxon>
        <taxon>Ecdysozoa</taxon>
        <taxon>Arthropoda</taxon>
        <taxon>Crustacea</taxon>
        <taxon>Multicrustacea</taxon>
        <taxon>Malacostraca</taxon>
        <taxon>Eumalacostraca</taxon>
        <taxon>Eucarida</taxon>
        <taxon>Decapoda</taxon>
        <taxon>Pleocyemata</taxon>
        <taxon>Brachyura</taxon>
        <taxon>Eubrachyura</taxon>
        <taxon>Majoidea</taxon>
        <taxon>Majidae</taxon>
        <taxon>Chionoecetes</taxon>
    </lineage>
</organism>